<evidence type="ECO:0000256" key="1">
    <source>
        <dbReference type="ARBA" id="ARBA00022654"/>
    </source>
</evidence>
<dbReference type="Proteomes" id="UP000309550">
    <property type="component" value="Unassembled WGS sequence"/>
</dbReference>
<keyword evidence="3 6" id="KW-0949">S-adenosyl-L-methionine</keyword>
<evidence type="ECO:0000313" key="7">
    <source>
        <dbReference type="EMBL" id="TMM51618.1"/>
    </source>
</evidence>
<comment type="catalytic activity">
    <reaction evidence="6">
        <text>a fatty acyl-[ACP] + S-adenosyl-L-methionine = an N-acyl-L-homoserine lactone + S-methyl-5'-thioadenosine + holo-[ACP] + H(+)</text>
        <dbReference type="Rhea" id="RHEA:10096"/>
        <dbReference type="Rhea" id="RHEA-COMP:9685"/>
        <dbReference type="Rhea" id="RHEA-COMP:14125"/>
        <dbReference type="ChEBI" id="CHEBI:15378"/>
        <dbReference type="ChEBI" id="CHEBI:17509"/>
        <dbReference type="ChEBI" id="CHEBI:55474"/>
        <dbReference type="ChEBI" id="CHEBI:59789"/>
        <dbReference type="ChEBI" id="CHEBI:64479"/>
        <dbReference type="ChEBI" id="CHEBI:138651"/>
        <dbReference type="EC" id="2.3.1.184"/>
    </reaction>
</comment>
<evidence type="ECO:0000256" key="2">
    <source>
        <dbReference type="ARBA" id="ARBA00022679"/>
    </source>
</evidence>
<evidence type="ECO:0000256" key="4">
    <source>
        <dbReference type="ARBA" id="ARBA00022929"/>
    </source>
</evidence>
<evidence type="ECO:0000256" key="3">
    <source>
        <dbReference type="ARBA" id="ARBA00022691"/>
    </source>
</evidence>
<comment type="similarity">
    <text evidence="5 6">Belongs to the autoinducer synthase family.</text>
</comment>
<dbReference type="GO" id="GO:0009372">
    <property type="term" value="P:quorum sensing"/>
    <property type="evidence" value="ECO:0007669"/>
    <property type="project" value="UniProtKB-UniRule"/>
</dbReference>
<dbReference type="EMBL" id="VANS01000003">
    <property type="protein sequence ID" value="TMM51618.1"/>
    <property type="molecule type" value="Genomic_DNA"/>
</dbReference>
<dbReference type="SUPFAM" id="SSF55729">
    <property type="entry name" value="Acyl-CoA N-acyltransferases (Nat)"/>
    <property type="match status" value="1"/>
</dbReference>
<evidence type="ECO:0000256" key="5">
    <source>
        <dbReference type="PROSITE-ProRule" id="PRU00533"/>
    </source>
</evidence>
<sequence>MLRYLYADQLKTRPDLARAMFADRAHQFKTRQGWDVTVDADGAERDSYDAMNPLYVIWETPQGAHGGSMRFLPTTGAVMVNDHFGHLTGGVTISSPLIWECTRFCLAPGAGAHVAAALMLAGGEIMQGFAIDHFVGVFDARMERIYRRIGAAPEVLGTEGEGRDRISVGLWAFDRASQARVAARAGIAPALSRMWFDRAFGADAARGEYHAKTG</sequence>
<gene>
    <name evidence="7" type="ORF">FDT80_12725</name>
</gene>
<proteinExistence type="inferred from homology"/>
<reference evidence="7 8" key="1">
    <citation type="submission" date="2019-05" db="EMBL/GenBank/DDBJ databases">
        <title>Sulfitobacter sabulilitoris sp. nov., isolated from a marine sand.</title>
        <authorList>
            <person name="Yoon J.-H."/>
        </authorList>
    </citation>
    <scope>NUCLEOTIDE SEQUENCE [LARGE SCALE GENOMIC DNA]</scope>
    <source>
        <strain evidence="7 8">HSMS-29</strain>
    </source>
</reference>
<evidence type="ECO:0000256" key="6">
    <source>
        <dbReference type="RuleBase" id="RU361135"/>
    </source>
</evidence>
<keyword evidence="4 5" id="KW-0071">Autoinducer synthesis</keyword>
<dbReference type="GO" id="GO:0007165">
    <property type="term" value="P:signal transduction"/>
    <property type="evidence" value="ECO:0007669"/>
    <property type="project" value="TreeGrafter"/>
</dbReference>
<dbReference type="InterPro" id="IPR001690">
    <property type="entry name" value="Autoind_synthase"/>
</dbReference>
<comment type="caution">
    <text evidence="7">The sequence shown here is derived from an EMBL/GenBank/DDBJ whole genome shotgun (WGS) entry which is preliminary data.</text>
</comment>
<keyword evidence="1 5" id="KW-0673">Quorum sensing</keyword>
<dbReference type="RefSeq" id="WP_138662693.1">
    <property type="nucleotide sequence ID" value="NZ_VANS01000003.1"/>
</dbReference>
<keyword evidence="8" id="KW-1185">Reference proteome</keyword>
<keyword evidence="2 6" id="KW-0808">Transferase</keyword>
<dbReference type="Gene3D" id="3.40.630.30">
    <property type="match status" value="1"/>
</dbReference>
<dbReference type="EC" id="2.3.1.184" evidence="6"/>
<dbReference type="PANTHER" id="PTHR39322">
    <property type="entry name" value="ACYL-HOMOSERINE-LACTONE SYNTHASE"/>
    <property type="match status" value="1"/>
</dbReference>
<protein>
    <recommendedName>
        <fullName evidence="6">Acyl-homoserine-lactone synthase</fullName>
        <ecNumber evidence="6">2.3.1.184</ecNumber>
    </recommendedName>
    <alternativeName>
        <fullName evidence="6">Autoinducer synthesis protein</fullName>
    </alternativeName>
</protein>
<dbReference type="AlphaFoldDB" id="A0A5S3PCY1"/>
<dbReference type="PANTHER" id="PTHR39322:SF1">
    <property type="entry name" value="ISOVALERYL-HOMOSERINE LACTONE SYNTHASE"/>
    <property type="match status" value="1"/>
</dbReference>
<organism evidence="7 8">
    <name type="scientific">Sulfitobacter sabulilitoris</name>
    <dbReference type="NCBI Taxonomy" id="2562655"/>
    <lineage>
        <taxon>Bacteria</taxon>
        <taxon>Pseudomonadati</taxon>
        <taxon>Pseudomonadota</taxon>
        <taxon>Alphaproteobacteria</taxon>
        <taxon>Rhodobacterales</taxon>
        <taxon>Roseobacteraceae</taxon>
        <taxon>Sulfitobacter</taxon>
    </lineage>
</organism>
<dbReference type="Pfam" id="PF00765">
    <property type="entry name" value="Autoind_synth"/>
    <property type="match status" value="1"/>
</dbReference>
<dbReference type="OrthoDB" id="6169313at2"/>
<evidence type="ECO:0000313" key="8">
    <source>
        <dbReference type="Proteomes" id="UP000309550"/>
    </source>
</evidence>
<name>A0A5S3PCY1_9RHOB</name>
<dbReference type="InterPro" id="IPR016181">
    <property type="entry name" value="Acyl_CoA_acyltransferase"/>
</dbReference>
<dbReference type="GO" id="GO:0061579">
    <property type="term" value="F:N-acyl homoserine lactone synthase activity"/>
    <property type="evidence" value="ECO:0007669"/>
    <property type="project" value="UniProtKB-UniRule"/>
</dbReference>
<dbReference type="PROSITE" id="PS51187">
    <property type="entry name" value="AUTOINDUCER_SYNTH_2"/>
    <property type="match status" value="1"/>
</dbReference>
<accession>A0A5S3PCY1</accession>
<dbReference type="PRINTS" id="PR01549">
    <property type="entry name" value="AUTOINDCRSYN"/>
</dbReference>